<dbReference type="InterPro" id="IPR054728">
    <property type="entry name" value="RsmB-like_ferredoxin"/>
</dbReference>
<dbReference type="GO" id="GO:0008649">
    <property type="term" value="F:rRNA methyltransferase activity"/>
    <property type="evidence" value="ECO:0007669"/>
    <property type="project" value="InterPro"/>
</dbReference>
<dbReference type="InterPro" id="IPR004573">
    <property type="entry name" value="rRNA_ssu_MeTfrase_B"/>
</dbReference>
<dbReference type="NCBIfam" id="TIGR00563">
    <property type="entry name" value="rsmB"/>
    <property type="match status" value="1"/>
</dbReference>
<dbReference type="InterPro" id="IPR035926">
    <property type="entry name" value="NusB-like_sf"/>
</dbReference>
<protein>
    <recommendedName>
        <fullName evidence="3">16S rRNA (cytosine(967)-C(5))-methyltransferase</fullName>
        <ecNumber evidence="3">2.1.1.176</ecNumber>
    </recommendedName>
    <alternativeName>
        <fullName evidence="10">16S rRNA m5C967 methyltransferase</fullName>
    </alternativeName>
    <alternativeName>
        <fullName evidence="11">rRNA (cytosine-C(5)-)-methyltransferase RsmB</fullName>
    </alternativeName>
</protein>
<dbReference type="Pfam" id="PF01189">
    <property type="entry name" value="Methyltr_RsmB-F"/>
    <property type="match status" value="1"/>
</dbReference>
<dbReference type="InterPro" id="IPR023267">
    <property type="entry name" value="RCMT"/>
</dbReference>
<feature type="binding site" evidence="13">
    <location>
        <begin position="260"/>
        <end position="266"/>
    </location>
    <ligand>
        <name>S-adenosyl-L-methionine</name>
        <dbReference type="ChEBI" id="CHEBI:59789"/>
    </ligand>
</feature>
<evidence type="ECO:0000256" key="3">
    <source>
        <dbReference type="ARBA" id="ARBA00012140"/>
    </source>
</evidence>
<dbReference type="InterPro" id="IPR029063">
    <property type="entry name" value="SAM-dependent_MTases_sf"/>
</dbReference>
<proteinExistence type="inferred from homology"/>
<dbReference type="GO" id="GO:0006355">
    <property type="term" value="P:regulation of DNA-templated transcription"/>
    <property type="evidence" value="ECO:0007669"/>
    <property type="project" value="InterPro"/>
</dbReference>
<keyword evidence="5" id="KW-0698">rRNA processing</keyword>
<organism evidence="16 17">
    <name type="scientific">Frisingicoccus caecimuris</name>
    <dbReference type="NCBI Taxonomy" id="1796636"/>
    <lineage>
        <taxon>Bacteria</taxon>
        <taxon>Bacillati</taxon>
        <taxon>Bacillota</taxon>
        <taxon>Clostridia</taxon>
        <taxon>Lachnospirales</taxon>
        <taxon>Lachnospiraceae</taxon>
        <taxon>Frisingicoccus</taxon>
    </lineage>
</organism>
<keyword evidence="17" id="KW-1185">Reference proteome</keyword>
<dbReference type="AlphaFoldDB" id="A0A4R2LEL6"/>
<evidence type="ECO:0000256" key="12">
    <source>
        <dbReference type="ARBA" id="ARBA00047283"/>
    </source>
</evidence>
<evidence type="ECO:0000256" key="6">
    <source>
        <dbReference type="ARBA" id="ARBA00022603"/>
    </source>
</evidence>
<name>A0A4R2LEL6_9FIRM</name>
<evidence type="ECO:0000256" key="5">
    <source>
        <dbReference type="ARBA" id="ARBA00022552"/>
    </source>
</evidence>
<keyword evidence="14" id="KW-0175">Coiled coil</keyword>
<sequence>MMTNSENLRDIVCDLLLEIEREQAPSHVAIRRMLEKYQYLGSGERGFISRLTRGTLERRMTLDWMIDRFSSVRVKKMKPVIRTILRMSVYQIKYMDGVPESAVCNEAVKLAKKRGFKNLSGFVNGILRNMIRNPEKSKLPEDNLSIYYSQPEWLVDYWTECYGRENTIKMFQWFLEERPLTVRLCKHRLPPEDFIRRMEAQGVTAVQSTLVQEAFSLKGLNYLGALMEFREGICTVQDVSSMLVAKAAGVKPTDRVIDVCAAPGGKSIQISELLTGGGRIISRDLTESKVALIEENIQRMNADHIQAECQDALVYVPEDKEMADVVIADLPCSGLGVIGRKADIKYRVNREDIATLAKLQRDILTVVSDYVKPGGCLIYSTCTVNPEENEENVRWFQEHFPFETESLKKFLPEGISSNTIDQGYIQLMPGEYGTDGFFIARFRRR</sequence>
<evidence type="ECO:0000313" key="17">
    <source>
        <dbReference type="Proteomes" id="UP000295711"/>
    </source>
</evidence>
<dbReference type="Pfam" id="PF01029">
    <property type="entry name" value="NusB"/>
    <property type="match status" value="1"/>
</dbReference>
<dbReference type="Gene3D" id="3.30.70.1170">
    <property type="entry name" value="Sun protein, domain 3"/>
    <property type="match status" value="1"/>
</dbReference>
<feature type="binding site" evidence="13">
    <location>
        <position position="329"/>
    </location>
    <ligand>
        <name>S-adenosyl-L-methionine</name>
        <dbReference type="ChEBI" id="CHEBI:59789"/>
    </ligand>
</feature>
<evidence type="ECO:0000313" key="16">
    <source>
        <dbReference type="EMBL" id="TCO85394.1"/>
    </source>
</evidence>
<dbReference type="NCBIfam" id="NF011494">
    <property type="entry name" value="PRK14902.1"/>
    <property type="match status" value="1"/>
</dbReference>
<dbReference type="SUPFAM" id="SSF53335">
    <property type="entry name" value="S-adenosyl-L-methionine-dependent methyltransferases"/>
    <property type="match status" value="1"/>
</dbReference>
<dbReference type="Gene3D" id="3.40.50.150">
    <property type="entry name" value="Vaccinia Virus protein VP39"/>
    <property type="match status" value="1"/>
</dbReference>
<evidence type="ECO:0000259" key="15">
    <source>
        <dbReference type="PROSITE" id="PS51686"/>
    </source>
</evidence>
<feature type="domain" description="SAM-dependent MTase RsmB/NOP-type" evidence="15">
    <location>
        <begin position="170"/>
        <end position="445"/>
    </location>
</feature>
<evidence type="ECO:0000256" key="11">
    <source>
        <dbReference type="ARBA" id="ARBA00031088"/>
    </source>
</evidence>
<reference evidence="16 17" key="1">
    <citation type="submission" date="2019-03" db="EMBL/GenBank/DDBJ databases">
        <title>Genomic Encyclopedia of Type Strains, Phase IV (KMG-IV): sequencing the most valuable type-strain genomes for metagenomic binning, comparative biology and taxonomic classification.</title>
        <authorList>
            <person name="Goeker M."/>
        </authorList>
    </citation>
    <scope>NUCLEOTIDE SEQUENCE [LARGE SCALE GENOMIC DNA]</scope>
    <source>
        <strain evidence="16 17">DSM 28559</strain>
    </source>
</reference>
<evidence type="ECO:0000256" key="8">
    <source>
        <dbReference type="ARBA" id="ARBA00022691"/>
    </source>
</evidence>
<keyword evidence="9 13" id="KW-0694">RNA-binding</keyword>
<feature type="coiled-coil region" evidence="14">
    <location>
        <begin position="283"/>
        <end position="310"/>
    </location>
</feature>
<evidence type="ECO:0000256" key="9">
    <source>
        <dbReference type="ARBA" id="ARBA00022884"/>
    </source>
</evidence>
<comment type="function">
    <text evidence="1">Specifically methylates the cytosine at position 967 (m5C967) of 16S rRNA.</text>
</comment>
<keyword evidence="4" id="KW-0963">Cytoplasm</keyword>
<dbReference type="CDD" id="cd02440">
    <property type="entry name" value="AdoMet_MTases"/>
    <property type="match status" value="1"/>
</dbReference>
<dbReference type="InterPro" id="IPR001678">
    <property type="entry name" value="MeTrfase_RsmB-F_NOP2_dom"/>
</dbReference>
<dbReference type="PROSITE" id="PS51686">
    <property type="entry name" value="SAM_MT_RSMB_NOP"/>
    <property type="match status" value="1"/>
</dbReference>
<dbReference type="InterPro" id="IPR049560">
    <property type="entry name" value="MeTrfase_RsmB-F_NOP2_cat"/>
</dbReference>
<evidence type="ECO:0000256" key="10">
    <source>
        <dbReference type="ARBA" id="ARBA00030399"/>
    </source>
</evidence>
<dbReference type="GO" id="GO:0005737">
    <property type="term" value="C:cytoplasm"/>
    <property type="evidence" value="ECO:0007669"/>
    <property type="project" value="UniProtKB-SubCell"/>
</dbReference>
<comment type="catalytic activity">
    <reaction evidence="12">
        <text>cytidine(967) in 16S rRNA + S-adenosyl-L-methionine = 5-methylcytidine(967) in 16S rRNA + S-adenosyl-L-homocysteine + H(+)</text>
        <dbReference type="Rhea" id="RHEA:42748"/>
        <dbReference type="Rhea" id="RHEA-COMP:10219"/>
        <dbReference type="Rhea" id="RHEA-COMP:10220"/>
        <dbReference type="ChEBI" id="CHEBI:15378"/>
        <dbReference type="ChEBI" id="CHEBI:57856"/>
        <dbReference type="ChEBI" id="CHEBI:59789"/>
        <dbReference type="ChEBI" id="CHEBI:74483"/>
        <dbReference type="ChEBI" id="CHEBI:82748"/>
        <dbReference type="EC" id="2.1.1.176"/>
    </reaction>
</comment>
<comment type="subcellular location">
    <subcellularLocation>
        <location evidence="2">Cytoplasm</location>
    </subcellularLocation>
</comment>
<evidence type="ECO:0000256" key="14">
    <source>
        <dbReference type="SAM" id="Coils"/>
    </source>
</evidence>
<evidence type="ECO:0000256" key="7">
    <source>
        <dbReference type="ARBA" id="ARBA00022679"/>
    </source>
</evidence>
<feature type="binding site" evidence="13">
    <location>
        <position position="284"/>
    </location>
    <ligand>
        <name>S-adenosyl-L-methionine</name>
        <dbReference type="ChEBI" id="CHEBI:59789"/>
    </ligand>
</feature>
<dbReference type="Gene3D" id="1.10.940.10">
    <property type="entry name" value="NusB-like"/>
    <property type="match status" value="1"/>
</dbReference>
<dbReference type="EC" id="2.1.1.176" evidence="3"/>
<dbReference type="EMBL" id="SLXA01000003">
    <property type="protein sequence ID" value="TCO85394.1"/>
    <property type="molecule type" value="Genomic_DNA"/>
</dbReference>
<dbReference type="PANTHER" id="PTHR22807">
    <property type="entry name" value="NOP2 YEAST -RELATED NOL1/NOP2/FMU SUN DOMAIN-CONTAINING"/>
    <property type="match status" value="1"/>
</dbReference>
<evidence type="ECO:0000256" key="2">
    <source>
        <dbReference type="ARBA" id="ARBA00004496"/>
    </source>
</evidence>
<dbReference type="InterPro" id="IPR006027">
    <property type="entry name" value="NusB_RsmB_TIM44"/>
</dbReference>
<evidence type="ECO:0000256" key="1">
    <source>
        <dbReference type="ARBA" id="ARBA00002724"/>
    </source>
</evidence>
<evidence type="ECO:0000256" key="13">
    <source>
        <dbReference type="PROSITE-ProRule" id="PRU01023"/>
    </source>
</evidence>
<feature type="active site" description="Nucleophile" evidence="13">
    <location>
        <position position="382"/>
    </location>
</feature>
<comment type="similarity">
    <text evidence="13">Belongs to the class I-like SAM-binding methyltransferase superfamily. RsmB/NOP family.</text>
</comment>
<dbReference type="Pfam" id="PF22458">
    <property type="entry name" value="RsmF-B_ferredox"/>
    <property type="match status" value="1"/>
</dbReference>
<dbReference type="PRINTS" id="PR02008">
    <property type="entry name" value="RCMTFAMILY"/>
</dbReference>
<dbReference type="PANTHER" id="PTHR22807:SF53">
    <property type="entry name" value="RIBOSOMAL RNA SMALL SUBUNIT METHYLTRANSFERASE B-RELATED"/>
    <property type="match status" value="1"/>
</dbReference>
<dbReference type="SUPFAM" id="SSF48013">
    <property type="entry name" value="NusB-like"/>
    <property type="match status" value="1"/>
</dbReference>
<feature type="binding site" evidence="13">
    <location>
        <position position="311"/>
    </location>
    <ligand>
        <name>S-adenosyl-L-methionine</name>
        <dbReference type="ChEBI" id="CHEBI:59789"/>
    </ligand>
</feature>
<gene>
    <name evidence="16" type="ORF">EV212_103115</name>
</gene>
<dbReference type="Proteomes" id="UP000295711">
    <property type="component" value="Unassembled WGS sequence"/>
</dbReference>
<evidence type="ECO:0000256" key="4">
    <source>
        <dbReference type="ARBA" id="ARBA00022490"/>
    </source>
</evidence>
<dbReference type="RefSeq" id="WP_306812202.1">
    <property type="nucleotide sequence ID" value="NZ_JANKAQ010000003.1"/>
</dbReference>
<keyword evidence="6 13" id="KW-0489">Methyltransferase</keyword>
<keyword evidence="8 13" id="KW-0949">S-adenosyl-L-methionine</keyword>
<accession>A0A4R2LEL6</accession>
<keyword evidence="7 13" id="KW-0808">Transferase</keyword>
<dbReference type="GO" id="GO:0003723">
    <property type="term" value="F:RNA binding"/>
    <property type="evidence" value="ECO:0007669"/>
    <property type="project" value="UniProtKB-UniRule"/>
</dbReference>
<comment type="caution">
    <text evidence="16">The sequence shown here is derived from an EMBL/GenBank/DDBJ whole genome shotgun (WGS) entry which is preliminary data.</text>
</comment>